<dbReference type="EMBL" id="DS990406">
    <property type="protein sequence ID" value="EFR47761.1"/>
    <property type="molecule type" value="Genomic_DNA"/>
</dbReference>
<keyword evidence="2" id="KW-1185">Reference proteome</keyword>
<evidence type="ECO:0000313" key="2">
    <source>
        <dbReference type="Proteomes" id="UP000005755"/>
    </source>
</evidence>
<evidence type="ECO:0008006" key="3">
    <source>
        <dbReference type="Google" id="ProtNLM"/>
    </source>
</evidence>
<name>A0ABN0BE38_9HELI</name>
<sequence length="249" mass="28818">MGEWELAAGILGDIQGFTGALQLSATGFKARNRAVNFLLIQLGHKKSFKTLYDGYKYRGFGAGLHENPIKAQMLENFAKNPPYDSFGMLPYLDEMIGVDWVMDFNMLDEGYFIDERGNVIEALRDDVRQGKLKDPRDKDSTKKSREEFLNEIGANYIRYDVDLSNDMSEEGVRYHINFLLLVSKLKAITPPQGYPNAPTYYIPEDLENIYKDHKLDKKLNPTIPAMYRENFPQELRDKIEWYAKKHNIK</sequence>
<dbReference type="Proteomes" id="UP000005755">
    <property type="component" value="Unassembled WGS sequence"/>
</dbReference>
<proteinExistence type="predicted"/>
<protein>
    <recommendedName>
        <fullName evidence="3">Thioredoxin reductase</fullName>
    </recommendedName>
</protein>
<organism evidence="1 2">
    <name type="scientific">Helicobacter cinaedi CCUG 18818 = ATCC BAA-847</name>
    <dbReference type="NCBI Taxonomy" id="537971"/>
    <lineage>
        <taxon>Bacteria</taxon>
        <taxon>Pseudomonadati</taxon>
        <taxon>Campylobacterota</taxon>
        <taxon>Epsilonproteobacteria</taxon>
        <taxon>Campylobacterales</taxon>
        <taxon>Helicobacteraceae</taxon>
        <taxon>Helicobacter</taxon>
    </lineage>
</organism>
<accession>A0ABN0BE38</accession>
<evidence type="ECO:0000313" key="1">
    <source>
        <dbReference type="EMBL" id="EFR47761.1"/>
    </source>
</evidence>
<gene>
    <name evidence="1" type="ORF">HCCG_02310</name>
</gene>
<reference evidence="2" key="1">
    <citation type="journal article" date="2014" name="Genome Announc.">
        <title>Draft genome sequences of six enterohepatic helicobacter species isolated from humans and one from rhesus macaques.</title>
        <authorList>
            <person name="Shen Z."/>
            <person name="Sheh A."/>
            <person name="Young S.K."/>
            <person name="Abouelliel A."/>
            <person name="Ward D.V."/>
            <person name="Earl A.M."/>
            <person name="Fox J.G."/>
        </authorList>
    </citation>
    <scope>NUCLEOTIDE SEQUENCE [LARGE SCALE GENOMIC DNA]</scope>
    <source>
        <strain evidence="2">CCUG 18818</strain>
    </source>
</reference>